<comment type="caution">
    <text evidence="1">The sequence shown here is derived from an EMBL/GenBank/DDBJ whole genome shotgun (WGS) entry which is preliminary data.</text>
</comment>
<evidence type="ECO:0000313" key="2">
    <source>
        <dbReference type="Proteomes" id="UP000054995"/>
    </source>
</evidence>
<name>A0A0V1F922_TRIPS</name>
<keyword evidence="2" id="KW-1185">Reference proteome</keyword>
<evidence type="ECO:0000313" key="1">
    <source>
        <dbReference type="EMBL" id="KRY82630.1"/>
    </source>
</evidence>
<dbReference type="Proteomes" id="UP000054995">
    <property type="component" value="Unassembled WGS sequence"/>
</dbReference>
<proteinExistence type="predicted"/>
<sequence>MDMMCVIRSETMSKVECVHADVSSLPASGDILKKLIELVSIVMAKTQFKFISLQLVVSVRTYQNTIIYLYKSMAIKESPN</sequence>
<dbReference type="EMBL" id="JYDT01000167">
    <property type="protein sequence ID" value="KRY82630.1"/>
    <property type="molecule type" value="Genomic_DNA"/>
</dbReference>
<dbReference type="AlphaFoldDB" id="A0A0V1F922"/>
<organism evidence="1 2">
    <name type="scientific">Trichinella pseudospiralis</name>
    <name type="common">Parasitic roundworm</name>
    <dbReference type="NCBI Taxonomy" id="6337"/>
    <lineage>
        <taxon>Eukaryota</taxon>
        <taxon>Metazoa</taxon>
        <taxon>Ecdysozoa</taxon>
        <taxon>Nematoda</taxon>
        <taxon>Enoplea</taxon>
        <taxon>Dorylaimia</taxon>
        <taxon>Trichinellida</taxon>
        <taxon>Trichinellidae</taxon>
        <taxon>Trichinella</taxon>
    </lineage>
</organism>
<reference evidence="1 2" key="1">
    <citation type="submission" date="2015-01" db="EMBL/GenBank/DDBJ databases">
        <title>Evolution of Trichinella species and genotypes.</title>
        <authorList>
            <person name="Korhonen P.K."/>
            <person name="Edoardo P."/>
            <person name="Giuseppe L.R."/>
            <person name="Gasser R.B."/>
        </authorList>
    </citation>
    <scope>NUCLEOTIDE SEQUENCE [LARGE SCALE GENOMIC DNA]</scope>
    <source>
        <strain evidence="1">ISS470</strain>
    </source>
</reference>
<accession>A0A0V1F922</accession>
<protein>
    <submittedName>
        <fullName evidence="1">Uncharacterized protein</fullName>
    </submittedName>
</protein>
<gene>
    <name evidence="1" type="ORF">T4D_12832</name>
</gene>